<dbReference type="CDD" id="cd22162">
    <property type="entry name" value="F-box_AtSKIP3-like"/>
    <property type="match status" value="1"/>
</dbReference>
<dbReference type="Pfam" id="PF14299">
    <property type="entry name" value="PP2"/>
    <property type="match status" value="1"/>
</dbReference>
<evidence type="ECO:0000259" key="1">
    <source>
        <dbReference type="PROSITE" id="PS50181"/>
    </source>
</evidence>
<dbReference type="EMBL" id="CP133623">
    <property type="protein sequence ID" value="WMV57285.1"/>
    <property type="molecule type" value="Genomic_DNA"/>
</dbReference>
<name>A0AAF0V3Q3_SOLVR</name>
<dbReference type="InterPro" id="IPR036047">
    <property type="entry name" value="F-box-like_dom_sf"/>
</dbReference>
<proteinExistence type="predicted"/>
<dbReference type="PANTHER" id="PTHR31960">
    <property type="entry name" value="F-BOX PROTEIN PP2-A15"/>
    <property type="match status" value="1"/>
</dbReference>
<reference evidence="2" key="1">
    <citation type="submission" date="2023-08" db="EMBL/GenBank/DDBJ databases">
        <title>A de novo genome assembly of Solanum verrucosum Schlechtendal, a Mexican diploid species geographically isolated from the other diploid A-genome species in potato relatives.</title>
        <authorList>
            <person name="Hosaka K."/>
        </authorList>
    </citation>
    <scope>NUCLEOTIDE SEQUENCE</scope>
    <source>
        <tissue evidence="2">Young leaves</tissue>
    </source>
</reference>
<keyword evidence="3" id="KW-1185">Reference proteome</keyword>
<organism evidence="2 3">
    <name type="scientific">Solanum verrucosum</name>
    <dbReference type="NCBI Taxonomy" id="315347"/>
    <lineage>
        <taxon>Eukaryota</taxon>
        <taxon>Viridiplantae</taxon>
        <taxon>Streptophyta</taxon>
        <taxon>Embryophyta</taxon>
        <taxon>Tracheophyta</taxon>
        <taxon>Spermatophyta</taxon>
        <taxon>Magnoliopsida</taxon>
        <taxon>eudicotyledons</taxon>
        <taxon>Gunneridae</taxon>
        <taxon>Pentapetalae</taxon>
        <taxon>asterids</taxon>
        <taxon>lamiids</taxon>
        <taxon>Solanales</taxon>
        <taxon>Solanaceae</taxon>
        <taxon>Solanoideae</taxon>
        <taxon>Solaneae</taxon>
        <taxon>Solanum</taxon>
    </lineage>
</organism>
<evidence type="ECO:0000313" key="3">
    <source>
        <dbReference type="Proteomes" id="UP001234989"/>
    </source>
</evidence>
<dbReference type="PANTHER" id="PTHR31960:SF17">
    <property type="entry name" value="F-BOX PROTEIN PP2-A12-LIKE"/>
    <property type="match status" value="1"/>
</dbReference>
<feature type="domain" description="F-box" evidence="1">
    <location>
        <begin position="21"/>
        <end position="67"/>
    </location>
</feature>
<protein>
    <recommendedName>
        <fullName evidence="1">F-box domain-containing protein</fullName>
    </recommendedName>
</protein>
<dbReference type="SUPFAM" id="SSF81383">
    <property type="entry name" value="F-box domain"/>
    <property type="match status" value="1"/>
</dbReference>
<dbReference type="InterPro" id="IPR001810">
    <property type="entry name" value="F-box_dom"/>
</dbReference>
<gene>
    <name evidence="2" type="ORF">MTR67_050670</name>
</gene>
<dbReference type="PROSITE" id="PS50181">
    <property type="entry name" value="FBOX"/>
    <property type="match status" value="1"/>
</dbReference>
<sequence>MGSSLSLFLNPRGSVAVPPANPGLGDLPESCVASVMVYLNPSEICSLAMLNRGFRAASSADFVWESKLPINYELLIDRVFGGVDDFSNKLCKRDIYARLCRPSYFDGGSKKVWLDKGTGRVCLSISANGLAITGIDDRRYWSRIETDESRFLFTILRGGPDGLAWDFHNGGLKFETPCLRQQRVGLLGRAHLMGLASVVYLSCVVCELLHMSGVYLFIKTKEVPFYIVVDCMNRVINRNSLHSMTSYDQFQSIAYLQQIWWVEVGGEVDFPFPAGSYSIFYRLQVGRSSRRFGRRICNSEHVHGWDKKPVQFQLSTSDGQQATTQCYMKEPGKWKYHHVGDFTVTGSAANMKVKFSMTQIDCTHTKGGLCVDSVLICPSEFTERLKRF</sequence>
<evidence type="ECO:0000313" key="2">
    <source>
        <dbReference type="EMBL" id="WMV57285.1"/>
    </source>
</evidence>
<accession>A0AAF0V3Q3</accession>
<dbReference type="Proteomes" id="UP001234989">
    <property type="component" value="Chromosome 12"/>
</dbReference>
<dbReference type="AlphaFoldDB" id="A0AAF0V3Q3"/>
<dbReference type="InterPro" id="IPR025886">
    <property type="entry name" value="PP2-like"/>
</dbReference>